<keyword evidence="3 8" id="KW-0813">Transport</keyword>
<keyword evidence="4" id="KW-1003">Cell membrane</keyword>
<dbReference type="Proteomes" id="UP000277179">
    <property type="component" value="Unassembled WGS sequence"/>
</dbReference>
<evidence type="ECO:0000256" key="7">
    <source>
        <dbReference type="ARBA" id="ARBA00023136"/>
    </source>
</evidence>
<comment type="subcellular location">
    <subcellularLocation>
        <location evidence="1 8">Cell membrane</location>
        <topology evidence="1 8">Multi-pass membrane protein</topology>
    </subcellularLocation>
</comment>
<keyword evidence="7 8" id="KW-0472">Membrane</keyword>
<comment type="caution">
    <text evidence="10">The sequence shown here is derived from an EMBL/GenBank/DDBJ whole genome shotgun (WGS) entry which is preliminary data.</text>
</comment>
<evidence type="ECO:0000256" key="4">
    <source>
        <dbReference type="ARBA" id="ARBA00022475"/>
    </source>
</evidence>
<feature type="transmembrane region" description="Helical" evidence="8">
    <location>
        <begin position="212"/>
        <end position="234"/>
    </location>
</feature>
<dbReference type="PROSITE" id="PS50928">
    <property type="entry name" value="ABC_TM1"/>
    <property type="match status" value="1"/>
</dbReference>
<dbReference type="EMBL" id="RBRL01000353">
    <property type="protein sequence ID" value="RMQ84383.1"/>
    <property type="molecule type" value="Genomic_DNA"/>
</dbReference>
<keyword evidence="5 8" id="KW-0812">Transmembrane</keyword>
<dbReference type="InterPro" id="IPR000515">
    <property type="entry name" value="MetI-like"/>
</dbReference>
<dbReference type="Gene3D" id="1.10.3720.10">
    <property type="entry name" value="MetI-like"/>
    <property type="match status" value="1"/>
</dbReference>
<evidence type="ECO:0000256" key="2">
    <source>
        <dbReference type="ARBA" id="ARBA00007069"/>
    </source>
</evidence>
<dbReference type="RefSeq" id="WP_063611655.1">
    <property type="nucleotide sequence ID" value="NZ_RBRL01000353.1"/>
</dbReference>
<keyword evidence="6 8" id="KW-1133">Transmembrane helix</keyword>
<accession>A0A3M4Q1U3</accession>
<evidence type="ECO:0000256" key="5">
    <source>
        <dbReference type="ARBA" id="ARBA00022692"/>
    </source>
</evidence>
<comment type="similarity">
    <text evidence="2">Belongs to the binding-protein-dependent transport system permease family. CysTW subfamily.</text>
</comment>
<dbReference type="AlphaFoldDB" id="A0A3M4Q1U3"/>
<evidence type="ECO:0000256" key="8">
    <source>
        <dbReference type="RuleBase" id="RU363032"/>
    </source>
</evidence>
<feature type="transmembrane region" description="Helical" evidence="8">
    <location>
        <begin position="40"/>
        <end position="58"/>
    </location>
</feature>
<dbReference type="GO" id="GO:0005886">
    <property type="term" value="C:plasma membrane"/>
    <property type="evidence" value="ECO:0007669"/>
    <property type="project" value="UniProtKB-SubCell"/>
</dbReference>
<reference evidence="10 11" key="1">
    <citation type="submission" date="2018-08" db="EMBL/GenBank/DDBJ databases">
        <title>Recombination of ecologically and evolutionarily significant loci maintains genetic cohesion in the Pseudomonas syringae species complex.</title>
        <authorList>
            <person name="Dillon M."/>
            <person name="Thakur S."/>
            <person name="Almeida R.N.D."/>
            <person name="Weir B.S."/>
            <person name="Guttman D.S."/>
        </authorList>
    </citation>
    <scope>NUCLEOTIDE SEQUENCE [LARGE SCALE GENOMIC DNA]</scope>
    <source>
        <strain evidence="10 11">ICMP 11288</strain>
    </source>
</reference>
<proteinExistence type="inferred from homology"/>
<evidence type="ECO:0000256" key="1">
    <source>
        <dbReference type="ARBA" id="ARBA00004651"/>
    </source>
</evidence>
<feature type="domain" description="ABC transmembrane type-1" evidence="9">
    <location>
        <begin position="208"/>
        <end position="414"/>
    </location>
</feature>
<evidence type="ECO:0000256" key="3">
    <source>
        <dbReference type="ARBA" id="ARBA00022448"/>
    </source>
</evidence>
<evidence type="ECO:0000259" key="9">
    <source>
        <dbReference type="PROSITE" id="PS50928"/>
    </source>
</evidence>
<evidence type="ECO:0000313" key="10">
    <source>
        <dbReference type="EMBL" id="RMQ84383.1"/>
    </source>
</evidence>
<organism evidence="10 11">
    <name type="scientific">Pseudomonas salomonii</name>
    <dbReference type="NCBI Taxonomy" id="191391"/>
    <lineage>
        <taxon>Bacteria</taxon>
        <taxon>Pseudomonadati</taxon>
        <taxon>Pseudomonadota</taxon>
        <taxon>Gammaproteobacteria</taxon>
        <taxon>Pseudomonadales</taxon>
        <taxon>Pseudomonadaceae</taxon>
        <taxon>Pseudomonas</taxon>
    </lineage>
</organism>
<feature type="transmembrane region" description="Helical" evidence="8">
    <location>
        <begin position="393"/>
        <end position="414"/>
    </location>
</feature>
<dbReference type="PANTHER" id="PTHR42929">
    <property type="entry name" value="INNER MEMBRANE ABC TRANSPORTER PERMEASE PROTEIN YDCU-RELATED-RELATED"/>
    <property type="match status" value="1"/>
</dbReference>
<dbReference type="PANTHER" id="PTHR42929:SF5">
    <property type="entry name" value="ABC TRANSPORTER PERMEASE PROTEIN"/>
    <property type="match status" value="1"/>
</dbReference>
<dbReference type="GO" id="GO:0055085">
    <property type="term" value="P:transmembrane transport"/>
    <property type="evidence" value="ECO:0007669"/>
    <property type="project" value="InterPro"/>
</dbReference>
<feature type="transmembrane region" description="Helical" evidence="8">
    <location>
        <begin position="246"/>
        <end position="266"/>
    </location>
</feature>
<gene>
    <name evidence="10" type="ORF">ALP97_00598</name>
</gene>
<name>A0A3M4Q1U3_9PSED</name>
<dbReference type="Pfam" id="PF00528">
    <property type="entry name" value="BPD_transp_1"/>
    <property type="match status" value="1"/>
</dbReference>
<feature type="transmembrane region" description="Helical" evidence="8">
    <location>
        <begin position="337"/>
        <end position="366"/>
    </location>
</feature>
<dbReference type="CDD" id="cd06261">
    <property type="entry name" value="TM_PBP2"/>
    <property type="match status" value="1"/>
</dbReference>
<sequence length="426" mass="47623">MNRPVMSEGPADRLFVQPKVGQSIKESLDKAERRNKFKSVLLVLPLLAFIAVFFLMPIGDMLMRSVQNGTLADYMPNSAVELKQWDRQALPEEKTFAVLGNDILVLLKSQNLDRVGTDLNRVQSGMKLLLNKTARGLEKQSQAGITEFKPLMISIDKRWGETATWSQLKVMAPSISAVHYLAALDRQYDDNGDIVQQPESRQIYVDNLLKTLAVSVAITFICFLLGYPLAYFLASLPDRFSNLLMILVLLPFWTSLLVRTSAWIVILQSNGVFNDVLRSLGIINQPLDLMYNLYGTIIAMTHILLPFMVLPLYSVMRGVDQTYIRAAHSMGASSMRTFFKIYFPLSLPGVSAGGILVFILAVGYYITPALVGGRTGQMISNFIAYHMQTSLNWGLASAIASLLLVVVLLMYWVYDRFVGITNMKLG</sequence>
<feature type="transmembrane region" description="Helical" evidence="8">
    <location>
        <begin position="293"/>
        <end position="316"/>
    </location>
</feature>
<evidence type="ECO:0000313" key="11">
    <source>
        <dbReference type="Proteomes" id="UP000277179"/>
    </source>
</evidence>
<evidence type="ECO:0000256" key="6">
    <source>
        <dbReference type="ARBA" id="ARBA00022989"/>
    </source>
</evidence>
<dbReference type="SUPFAM" id="SSF161098">
    <property type="entry name" value="MetI-like"/>
    <property type="match status" value="1"/>
</dbReference>
<dbReference type="InterPro" id="IPR035906">
    <property type="entry name" value="MetI-like_sf"/>
</dbReference>
<protein>
    <recommendedName>
        <fullName evidence="9">ABC transmembrane type-1 domain-containing protein</fullName>
    </recommendedName>
</protein>